<dbReference type="Pfam" id="PF13391">
    <property type="entry name" value="HNH_2"/>
    <property type="match status" value="1"/>
</dbReference>
<comment type="caution">
    <text evidence="2">The sequence shown here is derived from an EMBL/GenBank/DDBJ whole genome shotgun (WGS) entry which is preliminary data.</text>
</comment>
<keyword evidence="3" id="KW-1185">Reference proteome</keyword>
<proteinExistence type="predicted"/>
<dbReference type="CDD" id="cd00085">
    <property type="entry name" value="HNHc"/>
    <property type="match status" value="1"/>
</dbReference>
<dbReference type="InterPro" id="IPR003615">
    <property type="entry name" value="HNH_nuc"/>
</dbReference>
<dbReference type="SMART" id="SM00507">
    <property type="entry name" value="HNHc"/>
    <property type="match status" value="1"/>
</dbReference>
<evidence type="ECO:0000259" key="1">
    <source>
        <dbReference type="SMART" id="SM00507"/>
    </source>
</evidence>
<protein>
    <recommendedName>
        <fullName evidence="1">HNH nuclease domain-containing protein</fullName>
    </recommendedName>
</protein>
<sequence length="477" mass="51051">MATTADMFVASLDAALSANALVASAASAARGLGDTGLLDAQRAIAEARRHLDACASVLAGEVVRRSQPEAGLSGLARKEGFRTPAALIRHTTGSSTREAVTLVRVGTMLNDVDLADAAESADGVGNAESTDLAEPWLVSVGAAVAAGTLSAASAEAIRAGLGEPGPGVSVDALTDAARRIVDAGSGADTDRLLRMARDARDGLDALGIAERERARRERRSFRRWKQPDGMTRYTWELDPEGAALIDGIYDQITSPRRGGPRFVDEGEQARAEAILNDSRTTEQLASDSFLGLLTLAMDADVSHIVGRATPAVRVLVSGTALSTRRGSGRLEGQADPISLETVERIVCTSGTVPIVFDDNGQAIDVGREQRLFTPRQRIALAARDGGCRWPGCERPPAWTEAHHVRHWKRDHGPTDLENGILLCRHHHMLLHDNHWEIRVSEGDYWLIPPPDLALSQQPQLMPSRSAALRDLLAERAS</sequence>
<accession>A0ABP7FJL7</accession>
<dbReference type="EMBL" id="BAABAE010000003">
    <property type="protein sequence ID" value="GAA3740697.1"/>
    <property type="molecule type" value="Genomic_DNA"/>
</dbReference>
<dbReference type="InterPro" id="IPR003870">
    <property type="entry name" value="DUF222"/>
</dbReference>
<evidence type="ECO:0000313" key="2">
    <source>
        <dbReference type="EMBL" id="GAA3740697.1"/>
    </source>
</evidence>
<dbReference type="RefSeq" id="WP_344755417.1">
    <property type="nucleotide sequence ID" value="NZ_BAABAE010000003.1"/>
</dbReference>
<name>A0ABP7FJL7_9MICO</name>
<feature type="domain" description="HNH nuclease" evidence="1">
    <location>
        <begin position="375"/>
        <end position="428"/>
    </location>
</feature>
<gene>
    <name evidence="2" type="ORF">GCM10022239_15540</name>
</gene>
<reference evidence="3" key="1">
    <citation type="journal article" date="2019" name="Int. J. Syst. Evol. Microbiol.">
        <title>The Global Catalogue of Microorganisms (GCM) 10K type strain sequencing project: providing services to taxonomists for standard genome sequencing and annotation.</title>
        <authorList>
            <consortium name="The Broad Institute Genomics Platform"/>
            <consortium name="The Broad Institute Genome Sequencing Center for Infectious Disease"/>
            <person name="Wu L."/>
            <person name="Ma J."/>
        </authorList>
    </citation>
    <scope>NUCLEOTIDE SEQUENCE [LARGE SCALE GENOMIC DNA]</scope>
    <source>
        <strain evidence="3">JCM 16949</strain>
    </source>
</reference>
<dbReference type="Proteomes" id="UP001501004">
    <property type="component" value="Unassembled WGS sequence"/>
</dbReference>
<organism evidence="2 3">
    <name type="scientific">Leifsonella bigeumensis</name>
    <dbReference type="NCBI Taxonomy" id="433643"/>
    <lineage>
        <taxon>Bacteria</taxon>
        <taxon>Bacillati</taxon>
        <taxon>Actinomycetota</taxon>
        <taxon>Actinomycetes</taxon>
        <taxon>Micrococcales</taxon>
        <taxon>Microbacteriaceae</taxon>
        <taxon>Leifsonella</taxon>
    </lineage>
</organism>
<dbReference type="Pfam" id="PF02720">
    <property type="entry name" value="DUF222"/>
    <property type="match status" value="1"/>
</dbReference>
<evidence type="ECO:0000313" key="3">
    <source>
        <dbReference type="Proteomes" id="UP001501004"/>
    </source>
</evidence>